<organism evidence="3">
    <name type="scientific">hydrothermal vent metagenome</name>
    <dbReference type="NCBI Taxonomy" id="652676"/>
    <lineage>
        <taxon>unclassified sequences</taxon>
        <taxon>metagenomes</taxon>
        <taxon>ecological metagenomes</taxon>
    </lineage>
</organism>
<gene>
    <name evidence="3" type="ORF">MNB_SV-13-1553</name>
</gene>
<sequence>MSQIERLKKDKDNSKDEAVVTSIYQSKIDRLKQEIEEIRAEKTEELLTNSTSIYVNKRKDALRTLKDINRRIEAKNKEITKAEKAMLSTATAKTKKQTYEDEISNKEKLIEDERNKLKKLAKNSKTSTASISIMLGVLFVFLELGGTLASILARRETLNSISSEESYKENITNHLFNSRIALNERNIRLKAVKIASDLEQNKTMTAVIKYESKVMAQNHELTEEARLAEIDRENARLLTEAKIQELEADTILALADGISKKLEGLDSVHERIDKMLRG</sequence>
<keyword evidence="2" id="KW-0812">Transmembrane</keyword>
<evidence type="ECO:0000256" key="1">
    <source>
        <dbReference type="SAM" id="Coils"/>
    </source>
</evidence>
<accession>A0A1W1D0W9</accession>
<reference evidence="3" key="1">
    <citation type="submission" date="2016-10" db="EMBL/GenBank/DDBJ databases">
        <authorList>
            <person name="de Groot N.N."/>
        </authorList>
    </citation>
    <scope>NUCLEOTIDE SEQUENCE</scope>
</reference>
<keyword evidence="2" id="KW-1133">Transmembrane helix</keyword>
<evidence type="ECO:0000256" key="2">
    <source>
        <dbReference type="SAM" id="Phobius"/>
    </source>
</evidence>
<name>A0A1W1D0W9_9ZZZZ</name>
<keyword evidence="1" id="KW-0175">Coiled coil</keyword>
<feature type="coiled-coil region" evidence="1">
    <location>
        <begin position="21"/>
        <end position="123"/>
    </location>
</feature>
<proteinExistence type="predicted"/>
<keyword evidence="2" id="KW-0472">Membrane</keyword>
<feature type="transmembrane region" description="Helical" evidence="2">
    <location>
        <begin position="128"/>
        <end position="153"/>
    </location>
</feature>
<protein>
    <submittedName>
        <fullName evidence="3">Uncharacterized protein</fullName>
    </submittedName>
</protein>
<dbReference type="EMBL" id="FPHM01000289">
    <property type="protein sequence ID" value="SFV71653.1"/>
    <property type="molecule type" value="Genomic_DNA"/>
</dbReference>
<feature type="coiled-coil region" evidence="1">
    <location>
        <begin position="218"/>
        <end position="247"/>
    </location>
</feature>
<dbReference type="AlphaFoldDB" id="A0A1W1D0W9"/>
<evidence type="ECO:0000313" key="3">
    <source>
        <dbReference type="EMBL" id="SFV71653.1"/>
    </source>
</evidence>